<dbReference type="EC" id="2.3.2.26" evidence="3"/>
<evidence type="ECO:0000259" key="7">
    <source>
        <dbReference type="PROSITE" id="PS50237"/>
    </source>
</evidence>
<evidence type="ECO:0000313" key="8">
    <source>
        <dbReference type="EMBL" id="VDM95290.1"/>
    </source>
</evidence>
<dbReference type="STRING" id="103827.A0A158RAP1"/>
<dbReference type="InterPro" id="IPR035983">
    <property type="entry name" value="Hect_E3_ubiquitin_ligase"/>
</dbReference>
<gene>
    <name evidence="8" type="ORF">TCLT_LOCUS355</name>
</gene>
<dbReference type="GO" id="GO:0006511">
    <property type="term" value="P:ubiquitin-dependent protein catabolic process"/>
    <property type="evidence" value="ECO:0007669"/>
    <property type="project" value="TreeGrafter"/>
</dbReference>
<comment type="catalytic activity">
    <reaction evidence="1">
        <text>S-ubiquitinyl-[E2 ubiquitin-conjugating enzyme]-L-cysteine + [acceptor protein]-L-lysine = [E2 ubiquitin-conjugating enzyme]-L-cysteine + N(6)-ubiquitinyl-[acceptor protein]-L-lysine.</text>
        <dbReference type="EC" id="2.3.2.26"/>
    </reaction>
</comment>
<keyword evidence="9" id="KW-1185">Reference proteome</keyword>
<dbReference type="CDD" id="cd23767">
    <property type="entry name" value="IQCD"/>
    <property type="match status" value="1"/>
</dbReference>
<dbReference type="PROSITE" id="PS50237">
    <property type="entry name" value="HECT"/>
    <property type="match status" value="1"/>
</dbReference>
<protein>
    <recommendedName>
        <fullName evidence="3">HECT-type E3 ubiquitin transferase</fullName>
        <ecNumber evidence="3">2.3.2.26</ecNumber>
    </recommendedName>
</protein>
<reference evidence="8 9" key="2">
    <citation type="submission" date="2018-11" db="EMBL/GenBank/DDBJ databases">
        <authorList>
            <consortium name="Pathogen Informatics"/>
        </authorList>
    </citation>
    <scope>NUCLEOTIDE SEQUENCE [LARGE SCALE GENOMIC DNA]</scope>
</reference>
<dbReference type="SMART" id="SM00119">
    <property type="entry name" value="HECTc"/>
    <property type="match status" value="1"/>
</dbReference>
<dbReference type="Gene3D" id="3.30.2160.10">
    <property type="entry name" value="Hect, E3 ligase catalytic domain"/>
    <property type="match status" value="1"/>
</dbReference>
<dbReference type="PANTHER" id="PTHR45700">
    <property type="entry name" value="UBIQUITIN-PROTEIN LIGASE E3C"/>
    <property type="match status" value="1"/>
</dbReference>
<evidence type="ECO:0000256" key="4">
    <source>
        <dbReference type="ARBA" id="ARBA00022679"/>
    </source>
</evidence>
<dbReference type="OrthoDB" id="8068875at2759"/>
<evidence type="ECO:0000256" key="6">
    <source>
        <dbReference type="PROSITE-ProRule" id="PRU00104"/>
    </source>
</evidence>
<name>A0A158RAP1_THECL</name>
<dbReference type="PANTHER" id="PTHR45700:SF2">
    <property type="entry name" value="UBIQUITIN-PROTEIN LIGASE E3C"/>
    <property type="match status" value="1"/>
</dbReference>
<feature type="active site" description="Glycyl thioester intermediate" evidence="6">
    <location>
        <position position="1009"/>
    </location>
</feature>
<evidence type="ECO:0000313" key="9">
    <source>
        <dbReference type="Proteomes" id="UP000276776"/>
    </source>
</evidence>
<evidence type="ECO:0000256" key="1">
    <source>
        <dbReference type="ARBA" id="ARBA00000885"/>
    </source>
</evidence>
<sequence>MAGNLNLYDFNGSVRRNKLQDAIFSDMYLVALYSNFHCLLSKIYFNSRRKSAALKIQSAYRGYRIRKQFRNYLRCCFDDVGSVQSVCSLQTQISRLAFFFRTDVDCQRTITMCSIAVALAQTANAKDLLERRRRQQLLRCAVLALECIDETKLHAPLLRFFEIYIDEEDGQILLSSGFFSSVLSRLSKCHRLQSPLCVEEKLPQRTESLLEILVLPIHIFSKKSSFFLALFDALCQSKFEAMTVCCVVPFLARSCKTGGFNSNDVADAFLCGDCHVSSHINASPLLTAYCVIIVLSAFPVDKLNTTEKMKLTKTYAALVQKIALSSDTVLRRRQSREDQFSDSDDETTDTVMTMTPIVEPAILTTEFYLKVLISNLKVLLSNESFISALVNDGNGTASFCSLTYFIRSHSFSDYAILMNLFSSFRELFPCLWLHIMSLETNPLYGAAQLLVSLLERGESTLQFDEQRLLPPLSMFLTLMTNSLKTVDDDDFQSGGTGDAAFPFTLKETANVVIHCRDLTLGLIDLAFPVKTRLFQHQQCSVRSSKWSDLFENVTGLTRALYERDSRVHFMPSNFWSSHNRTVVISSLFWRAGNGRRLRTRRPFEFVRFLLRSRDTDASQDPPTAEELRNVFIVRNIPFVIPFMQRIEIFTELLHRDRMQHDNGQSGHVILARRATLYEDAFRALQPHIVSDMKSTIRVQMVNWAGLEEAGIDGGGIFREFLFELVQTALDPCRGFFSATHEQLLYPNPLAPFLYPNNFMDHFYFLGRIIAKLIYEGLLIDIRFADFFLLQWVRNPDDIVLDLESMKSYDPLLHRNLNFLKRCSPEEIDSLDLEFTVLNDNFGVMEKVELKTGGSFIKVTVDNRMEYIQLYVNYYLSKRLSPMISALRNGLRNVIDPQWLQMFSPHELSMLIGGIDSQIDFTELKKFTTVHNIKCRNHHFSFIYCSEHDQLYIEQFWKVINGFSAGNKKKLLKFITGCPRPPIMGFKTLTPPMGIQLVHDVDKLPTAATCMNLLKLPLYKDAETLHQKLIYAVNCGAGFELT</sequence>
<evidence type="ECO:0000256" key="3">
    <source>
        <dbReference type="ARBA" id="ARBA00012485"/>
    </source>
</evidence>
<evidence type="ECO:0000313" key="10">
    <source>
        <dbReference type="WBParaSite" id="TCLT_0000035401-mRNA-1"/>
    </source>
</evidence>
<proteinExistence type="predicted"/>
<dbReference type="Pfam" id="PF00632">
    <property type="entry name" value="HECT"/>
    <property type="match status" value="1"/>
</dbReference>
<dbReference type="PROSITE" id="PS50096">
    <property type="entry name" value="IQ"/>
    <property type="match status" value="1"/>
</dbReference>
<dbReference type="Pfam" id="PF00612">
    <property type="entry name" value="IQ"/>
    <property type="match status" value="1"/>
</dbReference>
<dbReference type="Gene3D" id="3.30.2410.10">
    <property type="entry name" value="Hect, E3 ligase catalytic domain"/>
    <property type="match status" value="1"/>
</dbReference>
<dbReference type="FunFam" id="3.30.2160.10:FF:000002">
    <property type="entry name" value="Putative Ubiquitin-protein ligase E3C"/>
    <property type="match status" value="1"/>
</dbReference>
<dbReference type="AlphaFoldDB" id="A0A158RAP1"/>
<dbReference type="Proteomes" id="UP000276776">
    <property type="component" value="Unassembled WGS sequence"/>
</dbReference>
<keyword evidence="5 6" id="KW-0833">Ubl conjugation pathway</keyword>
<dbReference type="SMART" id="SM00015">
    <property type="entry name" value="IQ"/>
    <property type="match status" value="1"/>
</dbReference>
<evidence type="ECO:0000256" key="2">
    <source>
        <dbReference type="ARBA" id="ARBA00004906"/>
    </source>
</evidence>
<feature type="domain" description="HECT" evidence="7">
    <location>
        <begin position="691"/>
        <end position="1041"/>
    </location>
</feature>
<accession>A0A158RAP1</accession>
<dbReference type="InterPro" id="IPR000569">
    <property type="entry name" value="HECT_dom"/>
</dbReference>
<evidence type="ECO:0000256" key="5">
    <source>
        <dbReference type="ARBA" id="ARBA00022786"/>
    </source>
</evidence>
<comment type="pathway">
    <text evidence="2">Protein modification; protein ubiquitination.</text>
</comment>
<dbReference type="Gene3D" id="3.90.1750.10">
    <property type="entry name" value="Hect, E3 ligase catalytic domains"/>
    <property type="match status" value="1"/>
</dbReference>
<dbReference type="InterPro" id="IPR000048">
    <property type="entry name" value="IQ_motif_EF-hand-BS"/>
</dbReference>
<dbReference type="WBParaSite" id="TCLT_0000035401-mRNA-1">
    <property type="protein sequence ID" value="TCLT_0000035401-mRNA-1"/>
    <property type="gene ID" value="TCLT_0000035401"/>
</dbReference>
<dbReference type="InterPro" id="IPR044611">
    <property type="entry name" value="E3A/B/C-like"/>
</dbReference>
<dbReference type="GO" id="GO:0000209">
    <property type="term" value="P:protein polyubiquitination"/>
    <property type="evidence" value="ECO:0007669"/>
    <property type="project" value="InterPro"/>
</dbReference>
<dbReference type="OMA" id="IRVQMVN"/>
<organism evidence="10">
    <name type="scientific">Thelazia callipaeda</name>
    <name type="common">Oriental eyeworm</name>
    <name type="synonym">Parasitic nematode</name>
    <dbReference type="NCBI Taxonomy" id="103827"/>
    <lineage>
        <taxon>Eukaryota</taxon>
        <taxon>Metazoa</taxon>
        <taxon>Ecdysozoa</taxon>
        <taxon>Nematoda</taxon>
        <taxon>Chromadorea</taxon>
        <taxon>Rhabditida</taxon>
        <taxon>Spirurina</taxon>
        <taxon>Spiruromorpha</taxon>
        <taxon>Thelazioidea</taxon>
        <taxon>Thelaziidae</taxon>
        <taxon>Thelazia</taxon>
    </lineage>
</organism>
<reference evidence="10" key="1">
    <citation type="submission" date="2016-04" db="UniProtKB">
        <authorList>
            <consortium name="WormBaseParasite"/>
        </authorList>
    </citation>
    <scope>IDENTIFICATION</scope>
</reference>
<dbReference type="EMBL" id="UYYF01000023">
    <property type="protein sequence ID" value="VDM95290.1"/>
    <property type="molecule type" value="Genomic_DNA"/>
</dbReference>
<dbReference type="CDD" id="cd00078">
    <property type="entry name" value="HECTc"/>
    <property type="match status" value="1"/>
</dbReference>
<dbReference type="GO" id="GO:0061630">
    <property type="term" value="F:ubiquitin protein ligase activity"/>
    <property type="evidence" value="ECO:0007669"/>
    <property type="project" value="UniProtKB-EC"/>
</dbReference>
<keyword evidence="4" id="KW-0808">Transferase</keyword>
<dbReference type="SUPFAM" id="SSF56204">
    <property type="entry name" value="Hect, E3 ligase catalytic domain"/>
    <property type="match status" value="1"/>
</dbReference>